<dbReference type="RefSeq" id="WP_233394299.1">
    <property type="nucleotide sequence ID" value="NZ_JAJTWT010000010.1"/>
</dbReference>
<dbReference type="InterPro" id="IPR052894">
    <property type="entry name" value="AsmA-related"/>
</dbReference>
<accession>A0ABS8XJ35</accession>
<dbReference type="EMBL" id="JAJTWT010000010">
    <property type="protein sequence ID" value="MCE4539783.1"/>
    <property type="molecule type" value="Genomic_DNA"/>
</dbReference>
<evidence type="ECO:0000256" key="1">
    <source>
        <dbReference type="SAM" id="MobiDB-lite"/>
    </source>
</evidence>
<name>A0ABS8XJ35_9BURK</name>
<keyword evidence="3" id="KW-1185">Reference proteome</keyword>
<dbReference type="PANTHER" id="PTHR30441:SF8">
    <property type="entry name" value="DUF748 DOMAIN-CONTAINING PROTEIN"/>
    <property type="match status" value="1"/>
</dbReference>
<comment type="caution">
    <text evidence="2">The sequence shown here is derived from an EMBL/GenBank/DDBJ whole genome shotgun (WGS) entry which is preliminary data.</text>
</comment>
<evidence type="ECO:0000313" key="2">
    <source>
        <dbReference type="EMBL" id="MCE4539783.1"/>
    </source>
</evidence>
<gene>
    <name evidence="2" type="ORF">LXT12_21265</name>
</gene>
<dbReference type="Proteomes" id="UP001201463">
    <property type="component" value="Unassembled WGS sequence"/>
</dbReference>
<dbReference type="InterPro" id="IPR008023">
    <property type="entry name" value="DUF748"/>
</dbReference>
<dbReference type="PANTHER" id="PTHR30441">
    <property type="entry name" value="DUF748 DOMAIN-CONTAINING PROTEIN"/>
    <property type="match status" value="1"/>
</dbReference>
<dbReference type="Pfam" id="PF05359">
    <property type="entry name" value="DUF748"/>
    <property type="match status" value="3"/>
</dbReference>
<evidence type="ECO:0000313" key="3">
    <source>
        <dbReference type="Proteomes" id="UP001201463"/>
    </source>
</evidence>
<proteinExistence type="predicted"/>
<organism evidence="2 3">
    <name type="scientific">Pelomonas caseinilytica</name>
    <dbReference type="NCBI Taxonomy" id="2906763"/>
    <lineage>
        <taxon>Bacteria</taxon>
        <taxon>Pseudomonadati</taxon>
        <taxon>Pseudomonadota</taxon>
        <taxon>Betaproteobacteria</taxon>
        <taxon>Burkholderiales</taxon>
        <taxon>Sphaerotilaceae</taxon>
        <taxon>Roseateles</taxon>
    </lineage>
</organism>
<feature type="compositionally biased region" description="Low complexity" evidence="1">
    <location>
        <begin position="536"/>
        <end position="545"/>
    </location>
</feature>
<dbReference type="InterPro" id="IPR036737">
    <property type="entry name" value="OmpA-like_sf"/>
</dbReference>
<feature type="region of interest" description="Disordered" evidence="1">
    <location>
        <begin position="524"/>
        <end position="545"/>
    </location>
</feature>
<dbReference type="Gene3D" id="3.30.1330.60">
    <property type="entry name" value="OmpA-like domain"/>
    <property type="match status" value="1"/>
</dbReference>
<sequence>MTRPHSPFRIALWALAALSALVTLVLLIATLALPGWISGRGTALASQALGRSVTVEEAHFQPWRLAVVLEGLRIDGRTAKDAPLFTLAKLDVALSLRSLLRGRLVVESVALTRPELRLARIAEGRYDVDDLIQRFTAQPAGAAPADDADPEFAIYNIELTDGRLLFDDRPVQRKHELAALRLALPFVSTLPADVKVQVQPHLSGKLDGVAFDSSAEALPFADEASARMSFKLAGLDLAPLAAYVPASAPVRLGAGRLDLDLAIDFAERPKQPPGVKLSGGVEVLDLALNQPDGKPLLAWKRLSLPLADVQPLRRQLGFGQVVLESPAGWLPAPSAARAAPAGAPSQAAPWQFSLAGLAVRDGRFTARDLGFDAIELKLGPAAWPLKAPAEADASLRLEQATLSAHARLSAEALEATARLDGLALERLAAWLPLPAGARVAAGVSAKAGLQVKEPLAAGAADRARLTLDDVEVAHARVGPPGGATPWLAVSSARLDHAEIDPASRQVRLGLLKLSAPQARLARGPEGRLNIDPLRPPEAAASAPAAHGTPAWKLQLAGATIEAGSFHWRDAVVPKGLAPVAVAAEPLQLQLGAFAWPAAAPVPLRVAGQLATLGADGRPVAASAGSLQWNGRVGLAPLSASGSLQAKALPLQLFNAYLDPAWGLQLQRAELGLKAEVNVAQQKAGAWTARADGDLRLGPLALLQTRILDGERIVGEDLLSWQLLQLDGVKLAVAPQAPPRIAVREAVLDEAYARLIVNEQGRFNLRDLRPAGSASEPASAASAASAAPAPDSAASASAAEFAVESIRINRGIVDFNDRFVKPNYSARLTELQGSLGAFSSTGSAMAPLTLRGKVAGTGLLEIEGQLKPGAPLAMDVAANATDIELAPLSSYAGKYAGYAIERGKLSARLRYQVQPGGQLVASNQIILNQLTFGDKVDSPTATTLPVRFAVALLKDRNGVIDVNLPVSGSLNDPEFSVGGIVWKLILNLIGKALTSPFALFTGSDAPEEAEIAFAPGSAELAATDKLDRIAQLLVDKPGVQLTLTGWADAESEVPALRELRLNQALKSENAASPEAALQRLYAATKLPNKPRNLLGLAKELPPAQMRGLLMANDAVDDETLRQLAVARAVAVRDALLARGAPNARVFLAAPKLCDGACDAAWHPHVELSLGAH</sequence>
<protein>
    <submittedName>
        <fullName evidence="2">DUF748 domain-containing protein</fullName>
    </submittedName>
</protein>
<reference evidence="2 3" key="1">
    <citation type="submission" date="2021-12" db="EMBL/GenBank/DDBJ databases">
        <title>Genome seq of p7.</title>
        <authorList>
            <person name="Seo T."/>
        </authorList>
    </citation>
    <scope>NUCLEOTIDE SEQUENCE [LARGE SCALE GENOMIC DNA]</scope>
    <source>
        <strain evidence="2 3">P7</strain>
    </source>
</reference>